<dbReference type="AlphaFoldDB" id="W7X5F8"/>
<dbReference type="KEGG" id="tet:TTHERM_000046469"/>
<dbReference type="InterPro" id="IPR018490">
    <property type="entry name" value="cNMP-bd_dom_sf"/>
</dbReference>
<dbReference type="GeneID" id="24436977"/>
<dbReference type="PROSITE" id="PS50042">
    <property type="entry name" value="CNMP_BINDING_3"/>
    <property type="match status" value="1"/>
</dbReference>
<feature type="domain" description="Cyclic nucleotide-binding" evidence="1">
    <location>
        <begin position="75"/>
        <end position="207"/>
    </location>
</feature>
<name>W7X5F8_TETTS</name>
<dbReference type="STRING" id="312017.W7X5F8"/>
<dbReference type="PANTHER" id="PTHR23011">
    <property type="entry name" value="CYCLIC NUCLEOTIDE-BINDING DOMAIN CONTAINING PROTEIN"/>
    <property type="match status" value="1"/>
</dbReference>
<proteinExistence type="predicted"/>
<dbReference type="EMBL" id="GG662712">
    <property type="protein sequence ID" value="EWS74605.1"/>
    <property type="molecule type" value="Genomic_DNA"/>
</dbReference>
<reference evidence="3" key="1">
    <citation type="journal article" date="2006" name="PLoS Biol.">
        <title>Macronuclear genome sequence of the ciliate Tetrahymena thermophila, a model eukaryote.</title>
        <authorList>
            <person name="Eisen J.A."/>
            <person name="Coyne R.S."/>
            <person name="Wu M."/>
            <person name="Wu D."/>
            <person name="Thiagarajan M."/>
            <person name="Wortman J.R."/>
            <person name="Badger J.H."/>
            <person name="Ren Q."/>
            <person name="Amedeo P."/>
            <person name="Jones K.M."/>
            <person name="Tallon L.J."/>
            <person name="Delcher A.L."/>
            <person name="Salzberg S.L."/>
            <person name="Silva J.C."/>
            <person name="Haas B.J."/>
            <person name="Majoros W.H."/>
            <person name="Farzad M."/>
            <person name="Carlton J.M."/>
            <person name="Smith R.K. Jr."/>
            <person name="Garg J."/>
            <person name="Pearlman R.E."/>
            <person name="Karrer K.M."/>
            <person name="Sun L."/>
            <person name="Manning G."/>
            <person name="Elde N.C."/>
            <person name="Turkewitz A.P."/>
            <person name="Asai D.J."/>
            <person name="Wilkes D.E."/>
            <person name="Wang Y."/>
            <person name="Cai H."/>
            <person name="Collins K."/>
            <person name="Stewart B.A."/>
            <person name="Lee S.R."/>
            <person name="Wilamowska K."/>
            <person name="Weinberg Z."/>
            <person name="Ruzzo W.L."/>
            <person name="Wloga D."/>
            <person name="Gaertig J."/>
            <person name="Frankel J."/>
            <person name="Tsao C.-C."/>
            <person name="Gorovsky M.A."/>
            <person name="Keeling P.J."/>
            <person name="Waller R.F."/>
            <person name="Patron N.J."/>
            <person name="Cherry J.M."/>
            <person name="Stover N.A."/>
            <person name="Krieger C.J."/>
            <person name="del Toro C."/>
            <person name="Ryder H.F."/>
            <person name="Williamson S.C."/>
            <person name="Barbeau R.A."/>
            <person name="Hamilton E.P."/>
            <person name="Orias E."/>
        </authorList>
    </citation>
    <scope>NUCLEOTIDE SEQUENCE [LARGE SCALE GENOMIC DNA]</scope>
    <source>
        <strain evidence="3">SB210</strain>
    </source>
</reference>
<dbReference type="CDD" id="cd00038">
    <property type="entry name" value="CAP_ED"/>
    <property type="match status" value="1"/>
</dbReference>
<accession>W7X5F8</accession>
<dbReference type="PANTHER" id="PTHR23011:SF28">
    <property type="entry name" value="CYCLIC NUCLEOTIDE-BINDING DOMAIN CONTAINING PROTEIN"/>
    <property type="match status" value="1"/>
</dbReference>
<dbReference type="Proteomes" id="UP000009168">
    <property type="component" value="Unassembled WGS sequence"/>
</dbReference>
<dbReference type="InterPro" id="IPR000595">
    <property type="entry name" value="cNMP-bd_dom"/>
</dbReference>
<evidence type="ECO:0000313" key="3">
    <source>
        <dbReference type="Proteomes" id="UP000009168"/>
    </source>
</evidence>
<keyword evidence="3" id="KW-1185">Reference proteome</keyword>
<dbReference type="InParanoid" id="W7X5F8"/>
<dbReference type="OrthoDB" id="291970at2759"/>
<sequence>MYSSSNLSSSEVTRLRQNYSLSGFDLLERINKMNHDELINTVIEIIKMNPPSKRKISDIICIKHAVKDMPFFQQLIEEKGSDSTKQFFKNMLYSFFKKDEILFNQGDIVDRFYVLLSGKVSTIVNHTETQINSKGEQQQIIVTEEINTIECGHSIGDIALLRDQKKNSGIICKEDSHFLVLEKEDFNKIIADMEEREVQNKINFLKSLKIFELFSRRQLETSMIYLNKLKVNKGFLLCEEDKISPYIYIIINGEFKVSKSINFERQPNPFSKEKLAQKDQIEEMKERKVKKALEIATLSEGEICCDIDALDDKPQLFTIECTSQKAQIFQIKTQVTSKQILKLI</sequence>
<gene>
    <name evidence="2" type="ORF">TTHERM_000046469</name>
</gene>
<dbReference type="RefSeq" id="XP_012652827.1">
    <property type="nucleotide sequence ID" value="XM_012797373.1"/>
</dbReference>
<evidence type="ECO:0000313" key="2">
    <source>
        <dbReference type="EMBL" id="EWS74605.1"/>
    </source>
</evidence>
<evidence type="ECO:0000259" key="1">
    <source>
        <dbReference type="PROSITE" id="PS50042"/>
    </source>
</evidence>
<organism evidence="2 3">
    <name type="scientific">Tetrahymena thermophila (strain SB210)</name>
    <dbReference type="NCBI Taxonomy" id="312017"/>
    <lineage>
        <taxon>Eukaryota</taxon>
        <taxon>Sar</taxon>
        <taxon>Alveolata</taxon>
        <taxon>Ciliophora</taxon>
        <taxon>Intramacronucleata</taxon>
        <taxon>Oligohymenophorea</taxon>
        <taxon>Hymenostomatida</taxon>
        <taxon>Tetrahymenina</taxon>
        <taxon>Tetrahymenidae</taxon>
        <taxon>Tetrahymena</taxon>
    </lineage>
</organism>
<dbReference type="InterPro" id="IPR014710">
    <property type="entry name" value="RmlC-like_jellyroll"/>
</dbReference>
<protein>
    <submittedName>
        <fullName evidence="2">Cyclic nucleotide-binding domain protein</fullName>
    </submittedName>
</protein>
<dbReference type="Gene3D" id="2.60.120.10">
    <property type="entry name" value="Jelly Rolls"/>
    <property type="match status" value="2"/>
</dbReference>
<dbReference type="SUPFAM" id="SSF51206">
    <property type="entry name" value="cAMP-binding domain-like"/>
    <property type="match status" value="2"/>
</dbReference>
<dbReference type="Pfam" id="PF00027">
    <property type="entry name" value="cNMP_binding"/>
    <property type="match status" value="1"/>
</dbReference>